<dbReference type="InterPro" id="IPR037355">
    <property type="entry name" value="COMMD3"/>
</dbReference>
<dbReference type="Proteomes" id="UP000014760">
    <property type="component" value="Unassembled WGS sequence"/>
</dbReference>
<dbReference type="OrthoDB" id="1917519at2759"/>
<organism evidence="4">
    <name type="scientific">Capitella teleta</name>
    <name type="common">Polychaete worm</name>
    <dbReference type="NCBI Taxonomy" id="283909"/>
    <lineage>
        <taxon>Eukaryota</taxon>
        <taxon>Metazoa</taxon>
        <taxon>Spiralia</taxon>
        <taxon>Lophotrochozoa</taxon>
        <taxon>Annelida</taxon>
        <taxon>Polychaeta</taxon>
        <taxon>Sedentaria</taxon>
        <taxon>Scolecida</taxon>
        <taxon>Capitellidae</taxon>
        <taxon>Capitella</taxon>
    </lineage>
</organism>
<evidence type="ECO:0000256" key="2">
    <source>
        <dbReference type="ARBA" id="ARBA00093469"/>
    </source>
</evidence>
<comment type="similarity">
    <text evidence="2">Belongs to the COMM domain-containing protein 3 family.</text>
</comment>
<dbReference type="STRING" id="283909.R7U800"/>
<dbReference type="Pfam" id="PF07258">
    <property type="entry name" value="COMM_domain"/>
    <property type="match status" value="1"/>
</dbReference>
<reference evidence="5" key="3">
    <citation type="submission" date="2015-06" db="UniProtKB">
        <authorList>
            <consortium name="EnsemblMetazoa"/>
        </authorList>
    </citation>
    <scope>IDENTIFICATION</scope>
</reference>
<dbReference type="OMA" id="DWRLDYC"/>
<dbReference type="EnsemblMetazoa" id="CapteT221549">
    <property type="protein sequence ID" value="CapteP221549"/>
    <property type="gene ID" value="CapteG221549"/>
</dbReference>
<dbReference type="HOGENOM" id="CLU_118734_0_0_1"/>
<reference evidence="4 6" key="2">
    <citation type="journal article" date="2013" name="Nature">
        <title>Insights into bilaterian evolution from three spiralian genomes.</title>
        <authorList>
            <person name="Simakov O."/>
            <person name="Marletaz F."/>
            <person name="Cho S.J."/>
            <person name="Edsinger-Gonzales E."/>
            <person name="Havlak P."/>
            <person name="Hellsten U."/>
            <person name="Kuo D.H."/>
            <person name="Larsson T."/>
            <person name="Lv J."/>
            <person name="Arendt D."/>
            <person name="Savage R."/>
            <person name="Osoegawa K."/>
            <person name="de Jong P."/>
            <person name="Grimwood J."/>
            <person name="Chapman J.A."/>
            <person name="Shapiro H."/>
            <person name="Aerts A."/>
            <person name="Otillar R.P."/>
            <person name="Terry A.Y."/>
            <person name="Boore J.L."/>
            <person name="Grigoriev I.V."/>
            <person name="Lindberg D.R."/>
            <person name="Seaver E.C."/>
            <person name="Weisblat D.A."/>
            <person name="Putnam N.H."/>
            <person name="Rokhsar D.S."/>
        </authorList>
    </citation>
    <scope>NUCLEOTIDE SEQUENCE</scope>
    <source>
        <strain evidence="4 6">I ESC-2004</strain>
    </source>
</reference>
<evidence type="ECO:0000259" key="3">
    <source>
        <dbReference type="PROSITE" id="PS51269"/>
    </source>
</evidence>
<dbReference type="FunCoup" id="R7U800">
    <property type="interactions" value="14"/>
</dbReference>
<name>R7U800_CAPTE</name>
<dbReference type="CDD" id="cd04751">
    <property type="entry name" value="Commd3"/>
    <property type="match status" value="1"/>
</dbReference>
<evidence type="ECO:0000313" key="4">
    <source>
        <dbReference type="EMBL" id="ELT99250.1"/>
    </source>
</evidence>
<reference evidence="6" key="1">
    <citation type="submission" date="2012-12" db="EMBL/GenBank/DDBJ databases">
        <authorList>
            <person name="Hellsten U."/>
            <person name="Grimwood J."/>
            <person name="Chapman J.A."/>
            <person name="Shapiro H."/>
            <person name="Aerts A."/>
            <person name="Otillar R.P."/>
            <person name="Terry A.Y."/>
            <person name="Boore J.L."/>
            <person name="Simakov O."/>
            <person name="Marletaz F."/>
            <person name="Cho S.-J."/>
            <person name="Edsinger-Gonzales E."/>
            <person name="Havlak P."/>
            <person name="Kuo D.-H."/>
            <person name="Larsson T."/>
            <person name="Lv J."/>
            <person name="Arendt D."/>
            <person name="Savage R."/>
            <person name="Osoegawa K."/>
            <person name="de Jong P."/>
            <person name="Lindberg D.R."/>
            <person name="Seaver E.C."/>
            <person name="Weisblat D.A."/>
            <person name="Putnam N.H."/>
            <person name="Grigoriev I.V."/>
            <person name="Rokhsar D.S."/>
        </authorList>
    </citation>
    <scope>NUCLEOTIDE SEQUENCE</scope>
    <source>
        <strain evidence="6">I ESC-2004</strain>
    </source>
</reference>
<dbReference type="Pfam" id="PF21672">
    <property type="entry name" value="COMM_HN"/>
    <property type="match status" value="1"/>
</dbReference>
<feature type="domain" description="COMM" evidence="3">
    <location>
        <begin position="120"/>
        <end position="188"/>
    </location>
</feature>
<sequence length="191" mass="20991">MELSPEVSRGLQLAGDTAHIPDKLYTKLVSYACDVLLEPSQCGPVPDAGADAGCVKGALAALSTLFLEAAKHDINTDSLSHTLEDSKFSNDRIEIFSKKFLAKKHGLRALLSSIGNFPPHIVDVDWRIQHYIKNDCLNRVCQPLFLIDLKTEKSDAGEQSVQLACNQEELQDLVGKLRDACKTLQRTAQES</sequence>
<gene>
    <name evidence="4" type="ORF">CAPTEDRAFT_221549</name>
</gene>
<evidence type="ECO:0000256" key="1">
    <source>
        <dbReference type="ARBA" id="ARBA00016548"/>
    </source>
</evidence>
<dbReference type="PANTHER" id="PTHR31159:SF1">
    <property type="entry name" value="COMM DOMAIN-CONTAINING PROTEIN 3"/>
    <property type="match status" value="1"/>
</dbReference>
<dbReference type="InterPro" id="IPR017920">
    <property type="entry name" value="COMM"/>
</dbReference>
<dbReference type="PROSITE" id="PS51269">
    <property type="entry name" value="COMM"/>
    <property type="match status" value="1"/>
</dbReference>
<accession>R7U800</accession>
<keyword evidence="6" id="KW-1185">Reference proteome</keyword>
<dbReference type="PANTHER" id="PTHR31159">
    <property type="entry name" value="COMM DOMAIN-CONTAINING PROTEIN 3"/>
    <property type="match status" value="1"/>
</dbReference>
<dbReference type="EMBL" id="AMQN01010101">
    <property type="status" value="NOT_ANNOTATED_CDS"/>
    <property type="molecule type" value="Genomic_DNA"/>
</dbReference>
<protein>
    <recommendedName>
        <fullName evidence="1">COMM domain-containing protein 3</fullName>
    </recommendedName>
</protein>
<dbReference type="AlphaFoldDB" id="R7U800"/>
<dbReference type="EMBL" id="KB307055">
    <property type="protein sequence ID" value="ELT99250.1"/>
    <property type="molecule type" value="Genomic_DNA"/>
</dbReference>
<dbReference type="GO" id="GO:0006814">
    <property type="term" value="P:sodium ion transport"/>
    <property type="evidence" value="ECO:0007669"/>
    <property type="project" value="InterPro"/>
</dbReference>
<proteinExistence type="inferred from homology"/>
<evidence type="ECO:0000313" key="5">
    <source>
        <dbReference type="EnsemblMetazoa" id="CapteP221549"/>
    </source>
</evidence>
<evidence type="ECO:0000313" key="6">
    <source>
        <dbReference type="Proteomes" id="UP000014760"/>
    </source>
</evidence>